<comment type="subcellular location">
    <subcellularLocation>
        <location evidence="1">Nucleus</location>
    </subcellularLocation>
</comment>
<proteinExistence type="predicted"/>
<keyword evidence="5" id="KW-0862">Zinc</keyword>
<protein>
    <recommendedName>
        <fullName evidence="10">C2H2-type domain-containing protein</fullName>
    </recommendedName>
</protein>
<dbReference type="GO" id="GO:0005634">
    <property type="term" value="C:nucleus"/>
    <property type="evidence" value="ECO:0007669"/>
    <property type="project" value="UniProtKB-SubCell"/>
</dbReference>
<dbReference type="EMBL" id="JBJKBG010000001">
    <property type="protein sequence ID" value="KAL3753822.1"/>
    <property type="molecule type" value="Genomic_DNA"/>
</dbReference>
<accession>A0ABD3LR31</accession>
<evidence type="ECO:0000256" key="7">
    <source>
        <dbReference type="ARBA" id="ARBA00023163"/>
    </source>
</evidence>
<reference evidence="11 12" key="1">
    <citation type="submission" date="2024-11" db="EMBL/GenBank/DDBJ databases">
        <title>Chromosome-level genome assembly of Eucalyptus globulus Labill. provides insights into its genome evolution.</title>
        <authorList>
            <person name="Li X."/>
        </authorList>
    </citation>
    <scope>NUCLEOTIDE SEQUENCE [LARGE SCALE GENOMIC DNA]</scope>
    <source>
        <strain evidence="11">CL2024</strain>
        <tissue evidence="11">Fresh tender leaves</tissue>
    </source>
</reference>
<keyword evidence="4 9" id="KW-0863">Zinc-finger</keyword>
<evidence type="ECO:0000256" key="5">
    <source>
        <dbReference type="ARBA" id="ARBA00022833"/>
    </source>
</evidence>
<evidence type="ECO:0000256" key="8">
    <source>
        <dbReference type="ARBA" id="ARBA00023242"/>
    </source>
</evidence>
<evidence type="ECO:0000313" key="11">
    <source>
        <dbReference type="EMBL" id="KAL3753822.1"/>
    </source>
</evidence>
<dbReference type="PROSITE" id="PS00028">
    <property type="entry name" value="ZINC_FINGER_C2H2_1"/>
    <property type="match status" value="1"/>
</dbReference>
<gene>
    <name evidence="11" type="ORF">ACJRO7_001115</name>
</gene>
<keyword evidence="2" id="KW-0479">Metal-binding</keyword>
<dbReference type="InterPro" id="IPR036236">
    <property type="entry name" value="Znf_C2H2_sf"/>
</dbReference>
<sequence length="151" mass="16908">MKRASDNGVSTMSLDMTNCLMFLLRDINSMPRRIDCNGSAFECKTCQHQPRLSEPKLEDMELRLGSMVTPKMHECSICSIKFANGQALGVHTRKHRGEVSSEVIVNVNLVIPVFRGSNRRVMSLDSNLSPLKNDLKILLGGLTPRLMIHLI</sequence>
<evidence type="ECO:0000259" key="10">
    <source>
        <dbReference type="PROSITE" id="PS50157"/>
    </source>
</evidence>
<dbReference type="PANTHER" id="PTHR26374">
    <property type="entry name" value="ZINC FINGER PROTEIN ZAT5"/>
    <property type="match status" value="1"/>
</dbReference>
<keyword evidence="7" id="KW-0804">Transcription</keyword>
<dbReference type="Proteomes" id="UP001634007">
    <property type="component" value="Unassembled WGS sequence"/>
</dbReference>
<dbReference type="PROSITE" id="PS50157">
    <property type="entry name" value="ZINC_FINGER_C2H2_2"/>
    <property type="match status" value="1"/>
</dbReference>
<keyword evidence="12" id="KW-1185">Reference proteome</keyword>
<evidence type="ECO:0000313" key="12">
    <source>
        <dbReference type="Proteomes" id="UP001634007"/>
    </source>
</evidence>
<organism evidence="11 12">
    <name type="scientific">Eucalyptus globulus</name>
    <name type="common">Tasmanian blue gum</name>
    <dbReference type="NCBI Taxonomy" id="34317"/>
    <lineage>
        <taxon>Eukaryota</taxon>
        <taxon>Viridiplantae</taxon>
        <taxon>Streptophyta</taxon>
        <taxon>Embryophyta</taxon>
        <taxon>Tracheophyta</taxon>
        <taxon>Spermatophyta</taxon>
        <taxon>Magnoliopsida</taxon>
        <taxon>eudicotyledons</taxon>
        <taxon>Gunneridae</taxon>
        <taxon>Pentapetalae</taxon>
        <taxon>rosids</taxon>
        <taxon>malvids</taxon>
        <taxon>Myrtales</taxon>
        <taxon>Myrtaceae</taxon>
        <taxon>Myrtoideae</taxon>
        <taxon>Eucalypteae</taxon>
        <taxon>Eucalyptus</taxon>
    </lineage>
</organism>
<dbReference type="AlphaFoldDB" id="A0ABD3LR31"/>
<keyword evidence="3" id="KW-0677">Repeat</keyword>
<comment type="caution">
    <text evidence="11">The sequence shown here is derived from an EMBL/GenBank/DDBJ whole genome shotgun (WGS) entry which is preliminary data.</text>
</comment>
<evidence type="ECO:0000256" key="9">
    <source>
        <dbReference type="PROSITE-ProRule" id="PRU00042"/>
    </source>
</evidence>
<evidence type="ECO:0000256" key="1">
    <source>
        <dbReference type="ARBA" id="ARBA00004123"/>
    </source>
</evidence>
<feature type="domain" description="C2H2-type" evidence="10">
    <location>
        <begin position="73"/>
        <end position="100"/>
    </location>
</feature>
<dbReference type="PANTHER" id="PTHR26374:SF379">
    <property type="entry name" value="ZINC FINGER PROTEIN ZAT12"/>
    <property type="match status" value="1"/>
</dbReference>
<dbReference type="InterPro" id="IPR013087">
    <property type="entry name" value="Znf_C2H2_type"/>
</dbReference>
<keyword evidence="6" id="KW-0805">Transcription regulation</keyword>
<dbReference type="Pfam" id="PF13912">
    <property type="entry name" value="zf-C2H2_6"/>
    <property type="match status" value="1"/>
</dbReference>
<name>A0ABD3LR31_EUCGL</name>
<dbReference type="GO" id="GO:0008270">
    <property type="term" value="F:zinc ion binding"/>
    <property type="evidence" value="ECO:0007669"/>
    <property type="project" value="UniProtKB-KW"/>
</dbReference>
<evidence type="ECO:0000256" key="2">
    <source>
        <dbReference type="ARBA" id="ARBA00022723"/>
    </source>
</evidence>
<dbReference type="Gene3D" id="3.30.160.60">
    <property type="entry name" value="Classic Zinc Finger"/>
    <property type="match status" value="1"/>
</dbReference>
<dbReference type="SUPFAM" id="SSF57667">
    <property type="entry name" value="beta-beta-alpha zinc fingers"/>
    <property type="match status" value="1"/>
</dbReference>
<keyword evidence="8" id="KW-0539">Nucleus</keyword>
<evidence type="ECO:0000256" key="6">
    <source>
        <dbReference type="ARBA" id="ARBA00023015"/>
    </source>
</evidence>
<evidence type="ECO:0000256" key="3">
    <source>
        <dbReference type="ARBA" id="ARBA00022737"/>
    </source>
</evidence>
<evidence type="ECO:0000256" key="4">
    <source>
        <dbReference type="ARBA" id="ARBA00022771"/>
    </source>
</evidence>